<protein>
    <submittedName>
        <fullName evidence="1">Uncharacterized protein</fullName>
    </submittedName>
</protein>
<dbReference type="Proteomes" id="UP000094412">
    <property type="component" value="Unassembled WGS sequence"/>
</dbReference>
<accession>A0A1C2DD24</accession>
<gene>
    <name evidence="1" type="ORF">QV13_24090</name>
</gene>
<name>A0A1C2DD24_9HYPH</name>
<proteinExistence type="predicted"/>
<keyword evidence="2" id="KW-1185">Reference proteome</keyword>
<organism evidence="1 2">
    <name type="scientific">Mesorhizobium hungaricum</name>
    <dbReference type="NCBI Taxonomy" id="1566387"/>
    <lineage>
        <taxon>Bacteria</taxon>
        <taxon>Pseudomonadati</taxon>
        <taxon>Pseudomonadota</taxon>
        <taxon>Alphaproteobacteria</taxon>
        <taxon>Hyphomicrobiales</taxon>
        <taxon>Phyllobacteriaceae</taxon>
        <taxon>Mesorhizobium</taxon>
    </lineage>
</organism>
<evidence type="ECO:0000313" key="2">
    <source>
        <dbReference type="Proteomes" id="UP000094412"/>
    </source>
</evidence>
<dbReference type="EMBL" id="MDEO01000036">
    <property type="protein sequence ID" value="OCX12681.1"/>
    <property type="molecule type" value="Genomic_DNA"/>
</dbReference>
<dbReference type="AlphaFoldDB" id="A0A1C2DD24"/>
<dbReference type="STRING" id="1566387.QV13_24090"/>
<comment type="caution">
    <text evidence="1">The sequence shown here is derived from an EMBL/GenBank/DDBJ whole genome shotgun (WGS) entry which is preliminary data.</text>
</comment>
<dbReference type="RefSeq" id="WP_024922459.1">
    <property type="nucleotide sequence ID" value="NZ_MDEO01000036.1"/>
</dbReference>
<sequence length="69" mass="7351">MKRYHVAVSTRCTEYHVVTAASPAAALAAYHADQTTLADDQVDGIEGIRVIDLATNADVTIVANQPVIQ</sequence>
<evidence type="ECO:0000313" key="1">
    <source>
        <dbReference type="EMBL" id="OCX12681.1"/>
    </source>
</evidence>
<reference evidence="1 2" key="1">
    <citation type="submission" date="2016-08" db="EMBL/GenBank/DDBJ databases">
        <title>Whole genome sequence of Mesorhizobium sp. strain UASWS1009 isolated from industrial sewage.</title>
        <authorList>
            <person name="Crovadore J."/>
            <person name="Calmin G."/>
            <person name="Chablais R."/>
            <person name="Cochard B."/>
            <person name="Lefort F."/>
        </authorList>
    </citation>
    <scope>NUCLEOTIDE SEQUENCE [LARGE SCALE GENOMIC DNA]</scope>
    <source>
        <strain evidence="1 2">UASWS1009</strain>
    </source>
</reference>